<organism evidence="2 3">
    <name type="scientific">Dovyalis caffra</name>
    <dbReference type="NCBI Taxonomy" id="77055"/>
    <lineage>
        <taxon>Eukaryota</taxon>
        <taxon>Viridiplantae</taxon>
        <taxon>Streptophyta</taxon>
        <taxon>Embryophyta</taxon>
        <taxon>Tracheophyta</taxon>
        <taxon>Spermatophyta</taxon>
        <taxon>Magnoliopsida</taxon>
        <taxon>eudicotyledons</taxon>
        <taxon>Gunneridae</taxon>
        <taxon>Pentapetalae</taxon>
        <taxon>rosids</taxon>
        <taxon>fabids</taxon>
        <taxon>Malpighiales</taxon>
        <taxon>Salicaceae</taxon>
        <taxon>Flacourtieae</taxon>
        <taxon>Dovyalis</taxon>
    </lineage>
</organism>
<feature type="region of interest" description="Disordered" evidence="1">
    <location>
        <begin position="1"/>
        <end position="25"/>
    </location>
</feature>
<dbReference type="Proteomes" id="UP001314170">
    <property type="component" value="Unassembled WGS sequence"/>
</dbReference>
<feature type="region of interest" description="Disordered" evidence="1">
    <location>
        <begin position="64"/>
        <end position="85"/>
    </location>
</feature>
<dbReference type="EMBL" id="CAWUPB010001173">
    <property type="protein sequence ID" value="CAK7348455.1"/>
    <property type="molecule type" value="Genomic_DNA"/>
</dbReference>
<name>A0AAV1SD45_9ROSI</name>
<comment type="caution">
    <text evidence="2">The sequence shown here is derived from an EMBL/GenBank/DDBJ whole genome shotgun (WGS) entry which is preliminary data.</text>
</comment>
<protein>
    <submittedName>
        <fullName evidence="2">Uncharacterized protein</fullName>
    </submittedName>
</protein>
<evidence type="ECO:0000256" key="1">
    <source>
        <dbReference type="SAM" id="MobiDB-lite"/>
    </source>
</evidence>
<accession>A0AAV1SD45</accession>
<feature type="compositionally biased region" description="Basic and acidic residues" evidence="1">
    <location>
        <begin position="1"/>
        <end position="17"/>
    </location>
</feature>
<dbReference type="AlphaFoldDB" id="A0AAV1SD45"/>
<evidence type="ECO:0000313" key="2">
    <source>
        <dbReference type="EMBL" id="CAK7348455.1"/>
    </source>
</evidence>
<keyword evidence="3" id="KW-1185">Reference proteome</keyword>
<evidence type="ECO:0000313" key="3">
    <source>
        <dbReference type="Proteomes" id="UP001314170"/>
    </source>
</evidence>
<proteinExistence type="predicted"/>
<sequence>MEDFVLQKEQMKVDRPNPNKGEFVPPDLNSHFQISYISLTKVSVIKKFPPVKLSFSTRISSCNIPEKSTTNSTSAPTNFASSGNK</sequence>
<gene>
    <name evidence="2" type="ORF">DCAF_LOCUS21153</name>
</gene>
<reference evidence="2 3" key="1">
    <citation type="submission" date="2024-01" db="EMBL/GenBank/DDBJ databases">
        <authorList>
            <person name="Waweru B."/>
        </authorList>
    </citation>
    <scope>NUCLEOTIDE SEQUENCE [LARGE SCALE GENOMIC DNA]</scope>
</reference>